<gene>
    <name evidence="2" type="ORF">PBRA_002981</name>
</gene>
<reference evidence="2 3" key="1">
    <citation type="submission" date="2015-02" db="EMBL/GenBank/DDBJ databases">
        <authorList>
            <person name="Chooi Y.-H."/>
        </authorList>
    </citation>
    <scope>NUCLEOTIDE SEQUENCE [LARGE SCALE GENOMIC DNA]</scope>
    <source>
        <strain evidence="2">E3</strain>
    </source>
</reference>
<evidence type="ECO:0000256" key="1">
    <source>
        <dbReference type="SAM" id="MobiDB-lite"/>
    </source>
</evidence>
<dbReference type="EMBL" id="CDSF01000144">
    <property type="protein sequence ID" value="CEP03221.1"/>
    <property type="molecule type" value="Genomic_DNA"/>
</dbReference>
<accession>A0A0G4J7J9</accession>
<proteinExistence type="predicted"/>
<sequence length="68" mass="7389">MHTVCVSMLIYRRRRDEAGTGERGRACATATGRRPQHATQRSDAPSPFVWRRAGVVASHVPTTGVQGA</sequence>
<feature type="region of interest" description="Disordered" evidence="1">
    <location>
        <begin position="15"/>
        <end position="47"/>
    </location>
</feature>
<evidence type="ECO:0000313" key="3">
    <source>
        <dbReference type="Proteomes" id="UP000039324"/>
    </source>
</evidence>
<organism evidence="2 3">
    <name type="scientific">Plasmodiophora brassicae</name>
    <name type="common">Clubroot disease agent</name>
    <dbReference type="NCBI Taxonomy" id="37360"/>
    <lineage>
        <taxon>Eukaryota</taxon>
        <taxon>Sar</taxon>
        <taxon>Rhizaria</taxon>
        <taxon>Endomyxa</taxon>
        <taxon>Phytomyxea</taxon>
        <taxon>Plasmodiophorida</taxon>
        <taxon>Plasmodiophoridae</taxon>
        <taxon>Plasmodiophora</taxon>
    </lineage>
</organism>
<name>A0A0G4J7J9_PLABS</name>
<dbReference type="Proteomes" id="UP000039324">
    <property type="component" value="Unassembled WGS sequence"/>
</dbReference>
<keyword evidence="3" id="KW-1185">Reference proteome</keyword>
<protein>
    <submittedName>
        <fullName evidence="2">Uncharacterized protein</fullName>
    </submittedName>
</protein>
<dbReference type="AlphaFoldDB" id="A0A0G4J7J9"/>
<feature type="compositionally biased region" description="Basic and acidic residues" evidence="1">
    <location>
        <begin position="15"/>
        <end position="25"/>
    </location>
</feature>
<evidence type="ECO:0000313" key="2">
    <source>
        <dbReference type="EMBL" id="CEP03221.1"/>
    </source>
</evidence>